<dbReference type="Gene3D" id="3.40.50.720">
    <property type="entry name" value="NAD(P)-binding Rossmann-like Domain"/>
    <property type="match status" value="1"/>
</dbReference>
<evidence type="ECO:0000256" key="1">
    <source>
        <dbReference type="ARBA" id="ARBA00006484"/>
    </source>
</evidence>
<dbReference type="FunFam" id="3.40.50.720:FF:000084">
    <property type="entry name" value="Short-chain dehydrogenase reductase"/>
    <property type="match status" value="1"/>
</dbReference>
<gene>
    <name evidence="3" type="ORF">C448_05628</name>
</gene>
<accession>M0MMC1</accession>
<dbReference type="STRING" id="931277.C448_05628"/>
<keyword evidence="2" id="KW-0560">Oxidoreductase</keyword>
<dbReference type="NCBIfam" id="NF005559">
    <property type="entry name" value="PRK07231.1"/>
    <property type="match status" value="1"/>
</dbReference>
<dbReference type="OrthoDB" id="24596at2157"/>
<dbReference type="PANTHER" id="PTHR43639:SF1">
    <property type="entry name" value="SHORT-CHAIN DEHYDROGENASE_REDUCTASE FAMILY PROTEIN"/>
    <property type="match status" value="1"/>
</dbReference>
<evidence type="ECO:0000313" key="3">
    <source>
        <dbReference type="EMBL" id="EMA46847.1"/>
    </source>
</evidence>
<evidence type="ECO:0000256" key="2">
    <source>
        <dbReference type="ARBA" id="ARBA00023002"/>
    </source>
</evidence>
<sequence length="267" mass="28158">MTGKTSYDFGGETAFVTGSTDGIGRGIATALAVAGADVAVNARSSGDVETTAEALDARGEGTVIGVAADVGDPDELRSAIETAIDAFGSLTLLVNNAARWPEENSMVEASLDDWDRTMAVNARAQFHATKLVARHMIDEGIEGCIVNHSSQTGDRRAGDRGLYGVSKTTVNGLTWRLANDLAPHGIRVNAVSTDVTESRQLRYEAEIEARERRATTAEVLDEWGGARPLGRLGHPEDIADGVLFLASDKAEYVTGTVLRISGGGNLE</sequence>
<dbReference type="PRINTS" id="PR00080">
    <property type="entry name" value="SDRFAMILY"/>
</dbReference>
<comment type="caution">
    <text evidence="3">The sequence shown here is derived from an EMBL/GenBank/DDBJ whole genome shotgun (WGS) entry which is preliminary data.</text>
</comment>
<dbReference type="eggNOG" id="arCOG01259">
    <property type="taxonomic scope" value="Archaea"/>
</dbReference>
<dbReference type="CDD" id="cd05233">
    <property type="entry name" value="SDR_c"/>
    <property type="match status" value="1"/>
</dbReference>
<dbReference type="SUPFAM" id="SSF51735">
    <property type="entry name" value="NAD(P)-binding Rossmann-fold domains"/>
    <property type="match status" value="1"/>
</dbReference>
<proteinExistence type="inferred from homology"/>
<dbReference type="EMBL" id="AOMC01000085">
    <property type="protein sequence ID" value="EMA46847.1"/>
    <property type="molecule type" value="Genomic_DNA"/>
</dbReference>
<dbReference type="RefSeq" id="WP_004052578.1">
    <property type="nucleotide sequence ID" value="NZ_AOMC01000085.1"/>
</dbReference>
<dbReference type="PATRIC" id="fig|931277.6.peg.1097"/>
<dbReference type="Pfam" id="PF13561">
    <property type="entry name" value="adh_short_C2"/>
    <property type="match status" value="1"/>
</dbReference>
<comment type="similarity">
    <text evidence="1">Belongs to the short-chain dehydrogenases/reductases (SDR) family.</text>
</comment>
<dbReference type="PRINTS" id="PR00081">
    <property type="entry name" value="GDHRDH"/>
</dbReference>
<protein>
    <submittedName>
        <fullName evidence="3">3-oxoacyl-(Acyl-carrier-protein) reductase</fullName>
    </submittedName>
</protein>
<reference evidence="3 4" key="1">
    <citation type="journal article" date="2014" name="PLoS Genet.">
        <title>Phylogenetically driven sequencing of extremely halophilic archaea reveals strategies for static and dynamic osmo-response.</title>
        <authorList>
            <person name="Becker E.A."/>
            <person name="Seitzer P.M."/>
            <person name="Tritt A."/>
            <person name="Larsen D."/>
            <person name="Krusor M."/>
            <person name="Yao A.I."/>
            <person name="Wu D."/>
            <person name="Madern D."/>
            <person name="Eisen J.A."/>
            <person name="Darling A.E."/>
            <person name="Facciotti M.T."/>
        </authorList>
    </citation>
    <scope>NUCLEOTIDE SEQUENCE [LARGE SCALE GENOMIC DNA]</scope>
    <source>
        <strain evidence="3 4">DSM 1307</strain>
    </source>
</reference>
<organism evidence="3 4">
    <name type="scientific">Halococcus morrhuae DSM 1307</name>
    <dbReference type="NCBI Taxonomy" id="931277"/>
    <lineage>
        <taxon>Archaea</taxon>
        <taxon>Methanobacteriati</taxon>
        <taxon>Methanobacteriota</taxon>
        <taxon>Stenosarchaea group</taxon>
        <taxon>Halobacteria</taxon>
        <taxon>Halobacteriales</taxon>
        <taxon>Halococcaceae</taxon>
        <taxon>Halococcus</taxon>
    </lineage>
</organism>
<dbReference type="InterPro" id="IPR036291">
    <property type="entry name" value="NAD(P)-bd_dom_sf"/>
</dbReference>
<dbReference type="GO" id="GO:0016491">
    <property type="term" value="F:oxidoreductase activity"/>
    <property type="evidence" value="ECO:0007669"/>
    <property type="project" value="UniProtKB-KW"/>
</dbReference>
<dbReference type="Proteomes" id="UP000011568">
    <property type="component" value="Unassembled WGS sequence"/>
</dbReference>
<keyword evidence="4" id="KW-1185">Reference proteome</keyword>
<dbReference type="InterPro" id="IPR002347">
    <property type="entry name" value="SDR_fam"/>
</dbReference>
<name>M0MMC1_HALMO</name>
<dbReference type="AlphaFoldDB" id="M0MMC1"/>
<evidence type="ECO:0000313" key="4">
    <source>
        <dbReference type="Proteomes" id="UP000011568"/>
    </source>
</evidence>
<dbReference type="PANTHER" id="PTHR43639">
    <property type="entry name" value="OXIDOREDUCTASE, SHORT-CHAIN DEHYDROGENASE/REDUCTASE FAMILY (AFU_ORTHOLOGUE AFUA_5G02870)"/>
    <property type="match status" value="1"/>
</dbReference>